<organism evidence="1 2">
    <name type="scientific">Chromobacterium haemolyticum</name>
    <dbReference type="NCBI Taxonomy" id="394935"/>
    <lineage>
        <taxon>Bacteria</taxon>
        <taxon>Pseudomonadati</taxon>
        <taxon>Pseudomonadota</taxon>
        <taxon>Betaproteobacteria</taxon>
        <taxon>Neisseriales</taxon>
        <taxon>Chromobacteriaceae</taxon>
        <taxon>Chromobacterium</taxon>
    </lineage>
</organism>
<evidence type="ECO:0000313" key="2">
    <source>
        <dbReference type="Proteomes" id="UP000192721"/>
    </source>
</evidence>
<accession>A0A1W0D5P2</accession>
<reference evidence="1 2" key="1">
    <citation type="submission" date="2017-02" db="EMBL/GenBank/DDBJ databases">
        <title>Chromobacterium haemolyticum H5244.</title>
        <authorList>
            <person name="Gulvik C.A."/>
        </authorList>
    </citation>
    <scope>NUCLEOTIDE SEQUENCE [LARGE SCALE GENOMIC DNA]</scope>
    <source>
        <strain evidence="1 2">H5244</strain>
    </source>
</reference>
<evidence type="ECO:0000313" key="1">
    <source>
        <dbReference type="EMBL" id="OQS42320.1"/>
    </source>
</evidence>
<sequence length="480" mass="52489">MCSNCGRTFRHRVAQAATVARKVDGNRFVVTCAVSGSPVHAQFLKSLQQYCRENGAKLIVVPIAYRNPTSNVEKPHEWFAPEISRYIEAGRVELCPGVMLLADVPTQPTAVRPLSGLHTMSGESHGIFGHPKIALESVATGIGKSSKFVLTTGAVTRPVYSQSKAGKKGEFHQVQGAVVVEWDGANAHFRHLNAGKDGSFYDLDQKYSTSNAKRLSHRAKVLTLGDLHGVRHDRGVLEATVFGKDSLASRLRPETIVLHDVLDFQSASHHNDYFDKFRLRKSAGDDVATEIRETVALIGRIADESGASQVVLAGSNHNEHIYKWLEDHRNATDVQNAIVYHETKLAMLNAIAANEDLDPLEYWVRKLLPDSSKVHFLKRDESFSVDGVEYSQHGDQGINGTRGSLHGMTKAGSKMVIGHSHSPGIADGVYQVGTSSSMSMGYNTGLSSWAHTHCVQYENGKRSLISIINGQWCANQAEAA</sequence>
<gene>
    <name evidence="1" type="ORF">B0T45_05890</name>
</gene>
<name>A0A1W0D5P2_9NEIS</name>
<dbReference type="EMBL" id="MUKV01000005">
    <property type="protein sequence ID" value="OQS42320.1"/>
    <property type="molecule type" value="Genomic_DNA"/>
</dbReference>
<comment type="caution">
    <text evidence="1">The sequence shown here is derived from an EMBL/GenBank/DDBJ whole genome shotgun (WGS) entry which is preliminary data.</text>
</comment>
<proteinExistence type="predicted"/>
<protein>
    <submittedName>
        <fullName evidence="1">Uncharacterized protein</fullName>
    </submittedName>
</protein>
<dbReference type="Proteomes" id="UP000192721">
    <property type="component" value="Unassembled WGS sequence"/>
</dbReference>
<dbReference type="AlphaFoldDB" id="A0A1W0D5P2"/>